<gene>
    <name evidence="12" type="primary">8229655</name>
    <name evidence="11" type="ORF">Phum_PHUM291170</name>
</gene>
<evidence type="ECO:0000256" key="7">
    <source>
        <dbReference type="ARBA" id="ARBA00023180"/>
    </source>
</evidence>
<evidence type="ECO:0000313" key="12">
    <source>
        <dbReference type="EnsemblMetazoa" id="PHUM291170-PA"/>
    </source>
</evidence>
<dbReference type="FunCoup" id="E0VLN2">
    <property type="interactions" value="24"/>
</dbReference>
<dbReference type="eggNOG" id="KOG2392">
    <property type="taxonomic scope" value="Eukaryota"/>
</dbReference>
<dbReference type="OrthoDB" id="671595at2759"/>
<dbReference type="VEuPathDB" id="VectorBase:PHUM291170"/>
<dbReference type="OMA" id="VKSAQWA"/>
<evidence type="ECO:0000256" key="6">
    <source>
        <dbReference type="ARBA" id="ARBA00022900"/>
    </source>
</evidence>
<keyword evidence="7" id="KW-0325">Glycoprotein</keyword>
<dbReference type="InterPro" id="IPR042178">
    <property type="entry name" value="Serpin_sf_1"/>
</dbReference>
<feature type="compositionally biased region" description="Basic and acidic residues" evidence="9">
    <location>
        <begin position="371"/>
        <end position="390"/>
    </location>
</feature>
<evidence type="ECO:0000256" key="3">
    <source>
        <dbReference type="ARBA" id="ARBA00022525"/>
    </source>
</evidence>
<dbReference type="PANTHER" id="PTHR11461:SF357">
    <property type="entry name" value="SERINE PROTEASE INHIBITOR 27A"/>
    <property type="match status" value="1"/>
</dbReference>
<dbReference type="SUPFAM" id="SSF56574">
    <property type="entry name" value="Serpins"/>
    <property type="match status" value="1"/>
</dbReference>
<dbReference type="Gene3D" id="3.30.497.10">
    <property type="entry name" value="Antithrombin, subunit I, domain 2"/>
    <property type="match status" value="1"/>
</dbReference>
<dbReference type="InParanoid" id="E0VLN2"/>
<feature type="domain" description="Serpin" evidence="10">
    <location>
        <begin position="7"/>
        <end position="366"/>
    </location>
</feature>
<dbReference type="HOGENOM" id="CLU_023330_0_1_1"/>
<evidence type="ECO:0000313" key="11">
    <source>
        <dbReference type="EMBL" id="EEB14288.1"/>
    </source>
</evidence>
<comment type="subcellular location">
    <subcellularLocation>
        <location evidence="1">Secreted</location>
    </subcellularLocation>
</comment>
<evidence type="ECO:0000256" key="9">
    <source>
        <dbReference type="SAM" id="MobiDB-lite"/>
    </source>
</evidence>
<dbReference type="GO" id="GO:0005615">
    <property type="term" value="C:extracellular space"/>
    <property type="evidence" value="ECO:0007669"/>
    <property type="project" value="InterPro"/>
</dbReference>
<keyword evidence="3" id="KW-0964">Secreted</keyword>
<evidence type="ECO:0000313" key="13">
    <source>
        <dbReference type="Proteomes" id="UP000009046"/>
    </source>
</evidence>
<dbReference type="InterPro" id="IPR023796">
    <property type="entry name" value="Serpin_dom"/>
</dbReference>
<organism>
    <name type="scientific">Pediculus humanus subsp. corporis</name>
    <name type="common">Body louse</name>
    <dbReference type="NCBI Taxonomy" id="121224"/>
    <lineage>
        <taxon>Eukaryota</taxon>
        <taxon>Metazoa</taxon>
        <taxon>Ecdysozoa</taxon>
        <taxon>Arthropoda</taxon>
        <taxon>Hexapoda</taxon>
        <taxon>Insecta</taxon>
        <taxon>Pterygota</taxon>
        <taxon>Neoptera</taxon>
        <taxon>Paraneoptera</taxon>
        <taxon>Psocodea</taxon>
        <taxon>Troctomorpha</taxon>
        <taxon>Phthiraptera</taxon>
        <taxon>Anoplura</taxon>
        <taxon>Pediculidae</taxon>
        <taxon>Pediculus</taxon>
    </lineage>
</organism>
<dbReference type="Pfam" id="PF00079">
    <property type="entry name" value="Serpin"/>
    <property type="match status" value="1"/>
</dbReference>
<dbReference type="Gene3D" id="2.30.39.10">
    <property type="entry name" value="Alpha-1-antitrypsin, domain 1"/>
    <property type="match status" value="1"/>
</dbReference>
<dbReference type="SMART" id="SM00093">
    <property type="entry name" value="SERPIN"/>
    <property type="match status" value="1"/>
</dbReference>
<evidence type="ECO:0000256" key="4">
    <source>
        <dbReference type="ARBA" id="ARBA00022690"/>
    </source>
</evidence>
<accession>E0VLN2</accession>
<dbReference type="AlphaFoldDB" id="E0VLN2"/>
<dbReference type="KEGG" id="phu:Phum_PHUM291170"/>
<dbReference type="RefSeq" id="XP_002427026.1">
    <property type="nucleotide sequence ID" value="XM_002426981.1"/>
</dbReference>
<dbReference type="EnsemblMetazoa" id="PHUM291170-RA">
    <property type="protein sequence ID" value="PHUM291170-PA"/>
    <property type="gene ID" value="PHUM291170"/>
</dbReference>
<dbReference type="GO" id="GO:0004867">
    <property type="term" value="F:serine-type endopeptidase inhibitor activity"/>
    <property type="evidence" value="ECO:0007669"/>
    <property type="project" value="UniProtKB-KW"/>
</dbReference>
<evidence type="ECO:0000256" key="5">
    <source>
        <dbReference type="ARBA" id="ARBA00022729"/>
    </source>
</evidence>
<keyword evidence="5" id="KW-0732">Signal</keyword>
<reference evidence="11" key="1">
    <citation type="submission" date="2007-04" db="EMBL/GenBank/DDBJ databases">
        <title>Annotation of Pediculus humanus corporis strain USDA.</title>
        <authorList>
            <person name="Kirkness E."/>
            <person name="Hannick L."/>
            <person name="Hass B."/>
            <person name="Bruggner R."/>
            <person name="Lawson D."/>
            <person name="Bidwell S."/>
            <person name="Joardar V."/>
            <person name="Caler E."/>
            <person name="Walenz B."/>
            <person name="Inman J."/>
            <person name="Schobel S."/>
            <person name="Galinsky K."/>
            <person name="Amedeo P."/>
            <person name="Strausberg R."/>
        </authorList>
    </citation>
    <scope>NUCLEOTIDE SEQUENCE</scope>
    <source>
        <strain evidence="11">USDA</strain>
    </source>
</reference>
<feature type="region of interest" description="Disordered" evidence="9">
    <location>
        <begin position="367"/>
        <end position="391"/>
    </location>
</feature>
<keyword evidence="4" id="KW-0646">Protease inhibitor</keyword>
<dbReference type="FunFam" id="2.30.39.10:FF:000030">
    <property type="entry name" value="Serpin 2"/>
    <property type="match status" value="1"/>
</dbReference>
<keyword evidence="13" id="KW-1185">Reference proteome</keyword>
<dbReference type="Proteomes" id="UP000009046">
    <property type="component" value="Unassembled WGS sequence"/>
</dbReference>
<reference evidence="11" key="2">
    <citation type="submission" date="2007-04" db="EMBL/GenBank/DDBJ databases">
        <title>The genome of the human body louse.</title>
        <authorList>
            <consortium name="The Human Body Louse Genome Consortium"/>
            <person name="Kirkness E."/>
            <person name="Walenz B."/>
            <person name="Hass B."/>
            <person name="Bruggner R."/>
            <person name="Strausberg R."/>
        </authorList>
    </citation>
    <scope>NUCLEOTIDE SEQUENCE</scope>
    <source>
        <strain evidence="11">USDA</strain>
    </source>
</reference>
<dbReference type="CTD" id="8229655"/>
<sequence length="427" mass="48973">MASCLSHRHCKTIAASDPGNVIISPISVKFLISMLYEGSSGETAKEIEKILHLPDEKNYARMKTSAILRSLQATNQNYVMEIGTKIFVDQSMTPKNWFQRILYLYYNAYIEKLNMTDYKTSIDRINYWVESVTHGHIKDLITQDNLNQAMMLLVNAVYFKGSWESVFQPEESFDGNFETSNGPKKISYMKQTNYFYYIRSPDIDAQILRLPYKGDKFSMYIVLPEKENGLEKILKNVSPTDIRKQIMRLDETSVEVILPKFKFNYKTDLKPVLKKLGFSKIFDSFGEMKGLVHNNQVKNLAVSSVIQKAGIEVTEEGSVAAAASEMQLVNKIGIQDELFNASHPFLFYIEDVTTDTIVFVGKYVGPETDDSESKIPVKNEEEKEKDEMKKVNSTVISSSISNVPTKLHELKQKKIKSDYRQSYRYRS</sequence>
<name>E0VLN2_PEDHC</name>
<comment type="similarity">
    <text evidence="2 8">Belongs to the serpin family.</text>
</comment>
<dbReference type="InterPro" id="IPR000215">
    <property type="entry name" value="Serpin_fam"/>
</dbReference>
<keyword evidence="6" id="KW-0722">Serine protease inhibitor</keyword>
<dbReference type="MEROPS" id="I04.070"/>
<evidence type="ECO:0000256" key="8">
    <source>
        <dbReference type="RuleBase" id="RU000411"/>
    </source>
</evidence>
<dbReference type="InterPro" id="IPR036186">
    <property type="entry name" value="Serpin_sf"/>
</dbReference>
<keyword evidence="11" id="KW-0808">Transferase</keyword>
<reference evidence="12" key="3">
    <citation type="submission" date="2021-02" db="UniProtKB">
        <authorList>
            <consortium name="EnsemblMetazoa"/>
        </authorList>
    </citation>
    <scope>IDENTIFICATION</scope>
    <source>
        <strain evidence="12">USDA</strain>
    </source>
</reference>
<dbReference type="GO" id="GO:0004674">
    <property type="term" value="F:protein serine/threonine kinase activity"/>
    <property type="evidence" value="ECO:0007669"/>
    <property type="project" value="UniProtKB-EC"/>
</dbReference>
<dbReference type="InterPro" id="IPR042185">
    <property type="entry name" value="Serpin_sf_2"/>
</dbReference>
<dbReference type="PANTHER" id="PTHR11461">
    <property type="entry name" value="SERINE PROTEASE INHIBITOR, SERPIN"/>
    <property type="match status" value="1"/>
</dbReference>
<dbReference type="EC" id="2.7.11.1" evidence="11"/>
<dbReference type="EMBL" id="DS235277">
    <property type="protein sequence ID" value="EEB14288.1"/>
    <property type="molecule type" value="Genomic_DNA"/>
</dbReference>
<evidence type="ECO:0000259" key="10">
    <source>
        <dbReference type="SMART" id="SM00093"/>
    </source>
</evidence>
<proteinExistence type="inferred from homology"/>
<protein>
    <submittedName>
        <fullName evidence="11 12">Serine proteinase inhibitor, putative</fullName>
        <ecNumber evidence="11">2.7.11.1</ecNumber>
    </submittedName>
</protein>
<evidence type="ECO:0000256" key="2">
    <source>
        <dbReference type="ARBA" id="ARBA00009500"/>
    </source>
</evidence>
<dbReference type="EMBL" id="AAZO01003379">
    <property type="status" value="NOT_ANNOTATED_CDS"/>
    <property type="molecule type" value="Genomic_DNA"/>
</dbReference>
<evidence type="ECO:0000256" key="1">
    <source>
        <dbReference type="ARBA" id="ARBA00004613"/>
    </source>
</evidence>
<dbReference type="GeneID" id="8229655"/>